<dbReference type="InterPro" id="IPR036760">
    <property type="entry name" value="SspB-like_sf"/>
</dbReference>
<dbReference type="GO" id="GO:0005829">
    <property type="term" value="C:cytosol"/>
    <property type="evidence" value="ECO:0007669"/>
    <property type="project" value="TreeGrafter"/>
</dbReference>
<dbReference type="GO" id="GO:0005840">
    <property type="term" value="C:ribosome"/>
    <property type="evidence" value="ECO:0007669"/>
    <property type="project" value="TreeGrafter"/>
</dbReference>
<dbReference type="Proteomes" id="UP000216438">
    <property type="component" value="Chromosome"/>
</dbReference>
<dbReference type="PANTHER" id="PTHR37486:SF1">
    <property type="entry name" value="STRINGENT STARVATION PROTEIN B"/>
    <property type="match status" value="1"/>
</dbReference>
<organism evidence="2 3">
    <name type="scientific">Candidatus Hamiltonella defensa</name>
    <name type="common">Bemisia tabaci</name>
    <dbReference type="NCBI Taxonomy" id="672795"/>
    <lineage>
        <taxon>Bacteria</taxon>
        <taxon>Pseudomonadati</taxon>
        <taxon>Pseudomonadota</taxon>
        <taxon>Gammaproteobacteria</taxon>
        <taxon>Enterobacterales</taxon>
        <taxon>Enterobacteriaceae</taxon>
        <taxon>aphid secondary symbionts</taxon>
        <taxon>Candidatus Williamhamiltonella</taxon>
    </lineage>
</organism>
<dbReference type="SUPFAM" id="SSF101738">
    <property type="entry name" value="SspB-like"/>
    <property type="match status" value="1"/>
</dbReference>
<dbReference type="PANTHER" id="PTHR37486">
    <property type="entry name" value="STRINGENT STARVATION PROTEIN B"/>
    <property type="match status" value="1"/>
</dbReference>
<dbReference type="NCBIfam" id="NF008769">
    <property type="entry name" value="PRK11798.2-5"/>
    <property type="match status" value="1"/>
</dbReference>
<dbReference type="EMBL" id="CP016303">
    <property type="protein sequence ID" value="ASX25652.1"/>
    <property type="molecule type" value="Genomic_DNA"/>
</dbReference>
<keyword evidence="2" id="KW-0378">Hydrolase</keyword>
<dbReference type="GO" id="GO:0008233">
    <property type="term" value="F:peptidase activity"/>
    <property type="evidence" value="ECO:0007669"/>
    <property type="project" value="UniProtKB-KW"/>
</dbReference>
<proteinExistence type="predicted"/>
<reference evidence="2 3" key="2">
    <citation type="submission" date="2017-09" db="EMBL/GenBank/DDBJ databases">
        <title>The genome of whitefly Bemisia tabaci, a global crop pest, provides novel insights into virus transmission, host adaptation and insecticide resistance.</title>
        <authorList>
            <person name="Kaur N."/>
            <person name="Kliot A."/>
            <person name="Pinheiro P.V."/>
            <person name="Luan J."/>
            <person name="Zheng Y."/>
            <person name="Liu W."/>
            <person name="Sun H."/>
            <person name="Yang X."/>
            <person name="Xu Y."/>
            <person name="Luo Y."/>
            <person name="Kruse A."/>
            <person name="Fisher T.W."/>
            <person name="Nelson D.R."/>
            <person name="Elimelech M."/>
            <person name="MacCoss M."/>
            <person name="Johnson R."/>
            <person name="Cohen E."/>
            <person name="Hunter W.B."/>
            <person name="Brown J.K."/>
            <person name="Jander G."/>
            <person name="Cilia M."/>
            <person name="Douglas A.E."/>
            <person name="Ghanim M."/>
            <person name="Simmons A.M."/>
            <person name="Wintermantel W.M."/>
            <person name="Ling K.-S."/>
            <person name="Fei Z."/>
        </authorList>
    </citation>
    <scope>NUCLEOTIDE SEQUENCE [LARGE SCALE GENOMIC DNA]</scope>
    <source>
        <strain evidence="2 3">MEAM1</strain>
    </source>
</reference>
<dbReference type="InterPro" id="IPR007481">
    <property type="entry name" value="SspB"/>
</dbReference>
<dbReference type="OrthoDB" id="9797358at2"/>
<evidence type="ECO:0000313" key="2">
    <source>
        <dbReference type="EMBL" id="ASX25652.1"/>
    </source>
</evidence>
<feature type="region of interest" description="Disordered" evidence="1">
    <location>
        <begin position="164"/>
        <end position="194"/>
    </location>
</feature>
<keyword evidence="2" id="KW-0645">Protease</keyword>
<evidence type="ECO:0000256" key="1">
    <source>
        <dbReference type="SAM" id="MobiDB-lite"/>
    </source>
</evidence>
<dbReference type="RefSeq" id="WP_016857519.1">
    <property type="nucleotide sequence ID" value="NZ_CP016303.1"/>
</dbReference>
<dbReference type="Pfam" id="PF04386">
    <property type="entry name" value="SspB"/>
    <property type="match status" value="1"/>
</dbReference>
<evidence type="ECO:0000313" key="3">
    <source>
        <dbReference type="Proteomes" id="UP000216438"/>
    </source>
</evidence>
<name>A0A249DXZ5_9ENTR</name>
<accession>A0A249DXZ5</accession>
<dbReference type="PIRSF" id="PIRSF005276">
    <property type="entry name" value="SspB"/>
    <property type="match status" value="1"/>
</dbReference>
<dbReference type="GO" id="GO:0006508">
    <property type="term" value="P:proteolysis"/>
    <property type="evidence" value="ECO:0007669"/>
    <property type="project" value="UniProtKB-KW"/>
</dbReference>
<sequence>MRIASDWFIKEKTTTEVAARSRFHNRYTDKVMTEILTMIPRRPCLLRAFYDWLIDNHLTPYLMVDATSEDVIVPRECVQDGQIILNIAPSVVSDLSLTNKEVCFDAYFSSVPFSIVIPISSVLAIYAQENGFGTLFEAEIFESEEVKVSHHFLNLVDTSIDTEKNTEEASGVKKKIPSHRKKSKSQPPTLRIIK</sequence>
<reference evidence="3" key="1">
    <citation type="submission" date="2016-06" db="EMBL/GenBank/DDBJ databases">
        <authorList>
            <person name="Chen W."/>
            <person name="Hasegawa D.K."/>
        </authorList>
    </citation>
    <scope>NUCLEOTIDE SEQUENCE [LARGE SCALE GENOMIC DNA]</scope>
    <source>
        <strain evidence="3">MEAM1</strain>
    </source>
</reference>
<dbReference type="AlphaFoldDB" id="A0A249DXZ5"/>
<gene>
    <name evidence="2" type="ORF">BA171_00210</name>
</gene>
<feature type="compositionally biased region" description="Basic residues" evidence="1">
    <location>
        <begin position="172"/>
        <end position="184"/>
    </location>
</feature>
<dbReference type="Gene3D" id="2.30.30.220">
    <property type="entry name" value="SspB-like"/>
    <property type="match status" value="1"/>
</dbReference>
<dbReference type="GO" id="GO:0045732">
    <property type="term" value="P:positive regulation of protein catabolic process"/>
    <property type="evidence" value="ECO:0007669"/>
    <property type="project" value="TreeGrafter"/>
</dbReference>
<protein>
    <submittedName>
        <fullName evidence="2">ClpXP protease specificity-enhancing factor</fullName>
    </submittedName>
</protein>